<organism evidence="2 3">
    <name type="scientific">Roseovarius pelagicus</name>
    <dbReference type="NCBI Taxonomy" id="2980108"/>
    <lineage>
        <taxon>Bacteria</taxon>
        <taxon>Pseudomonadati</taxon>
        <taxon>Pseudomonadota</taxon>
        <taxon>Alphaproteobacteria</taxon>
        <taxon>Rhodobacterales</taxon>
        <taxon>Roseobacteraceae</taxon>
        <taxon>Roseovarius</taxon>
    </lineage>
</organism>
<dbReference type="RefSeq" id="WP_263047820.1">
    <property type="nucleotide sequence ID" value="NZ_CP106738.1"/>
</dbReference>
<keyword evidence="1" id="KW-0201">Cytochrome c-type biogenesis</keyword>
<dbReference type="Proteomes" id="UP001064087">
    <property type="component" value="Chromosome"/>
</dbReference>
<evidence type="ECO:0000313" key="2">
    <source>
        <dbReference type="EMBL" id="UXX83115.1"/>
    </source>
</evidence>
<protein>
    <submittedName>
        <fullName evidence="2">C-type cytochrome biogenesis protein CcmI</fullName>
    </submittedName>
</protein>
<name>A0ABY6DC26_9RHOB</name>
<accession>A0ABY6DC26</accession>
<dbReference type="EMBL" id="CP106738">
    <property type="protein sequence ID" value="UXX83115.1"/>
    <property type="molecule type" value="Genomic_DNA"/>
</dbReference>
<dbReference type="InterPro" id="IPR011990">
    <property type="entry name" value="TPR-like_helical_dom_sf"/>
</dbReference>
<proteinExistence type="predicted"/>
<keyword evidence="3" id="KW-1185">Reference proteome</keyword>
<dbReference type="Gene3D" id="1.25.40.10">
    <property type="entry name" value="Tetratricopeptide repeat domain"/>
    <property type="match status" value="1"/>
</dbReference>
<gene>
    <name evidence="2" type="primary">ccmI</name>
    <name evidence="2" type="ORF">N7U68_18885</name>
</gene>
<dbReference type="NCBIfam" id="TIGR03142">
    <property type="entry name" value="cytochro_ccmI"/>
    <property type="match status" value="1"/>
</dbReference>
<evidence type="ECO:0000256" key="1">
    <source>
        <dbReference type="ARBA" id="ARBA00022748"/>
    </source>
</evidence>
<reference evidence="2" key="1">
    <citation type="submission" date="2022-10" db="EMBL/GenBank/DDBJ databases">
        <title>Roseovarius pelagicus sp. nov., isolated from Arctic seawater.</title>
        <authorList>
            <person name="Hong Y.W."/>
            <person name="Hwang C.Y."/>
        </authorList>
    </citation>
    <scope>NUCLEOTIDE SEQUENCE</scope>
    <source>
        <strain evidence="2">HL-MP18</strain>
    </source>
</reference>
<dbReference type="SUPFAM" id="SSF48452">
    <property type="entry name" value="TPR-like"/>
    <property type="match status" value="1"/>
</dbReference>
<dbReference type="InterPro" id="IPR017560">
    <property type="entry name" value="Cyt_c_biogenesis_CcmI"/>
</dbReference>
<evidence type="ECO:0000313" key="3">
    <source>
        <dbReference type="Proteomes" id="UP001064087"/>
    </source>
</evidence>
<sequence length="408" mass="43143">MIFWILSSALALAVSGAIGMALLRGRAGSTAPAAYDIGVYRDQLREVERDQARGVLTPAEAGRVRTEVSRRILAADAQLQQGGVTGGQPRAAGRVVIALATLVLVGGSLALYWQLGAPGYTDFPREARLAASDAARADRLTQSAAEARALPAPAQAAPSPEFTALMERLRTAMQENPDDPRGLTLLARNEALLGNTQAAIAAQGRLIEVKEASAEADDYAFLADLMVTAADGYVSIEAEAALRAALERNPSHGAARYYLGLYLAQVDRPDTAFRLWQELLTDSAPDSPWVPLVRQGLPDLASMAGVKYQLPPLPDTPGPSAADVEAASDMTAADRMEMIQGMVSQLSERLASEGGTAAEWARLIGAYGVLGETERAAAIWKEANQVFADRPEALEVVRAGAIRAGVTE</sequence>